<feature type="compositionally biased region" description="Basic and acidic residues" evidence="1">
    <location>
        <begin position="182"/>
        <end position="210"/>
    </location>
</feature>
<feature type="non-terminal residue" evidence="2">
    <location>
        <position position="1"/>
    </location>
</feature>
<feature type="region of interest" description="Disordered" evidence="1">
    <location>
        <begin position="159"/>
        <end position="210"/>
    </location>
</feature>
<accession>A0A137RE86</accession>
<dbReference type="Proteomes" id="UP000070138">
    <property type="component" value="Unassembled WGS sequence"/>
</dbReference>
<gene>
    <name evidence="2" type="ORF">LS48_14790</name>
</gene>
<feature type="region of interest" description="Disordered" evidence="1">
    <location>
        <begin position="1"/>
        <end position="64"/>
    </location>
</feature>
<organism evidence="2 3">
    <name type="scientific">Aequorivita aquimaris</name>
    <dbReference type="NCBI Taxonomy" id="1548749"/>
    <lineage>
        <taxon>Bacteria</taxon>
        <taxon>Pseudomonadati</taxon>
        <taxon>Bacteroidota</taxon>
        <taxon>Flavobacteriia</taxon>
        <taxon>Flavobacteriales</taxon>
        <taxon>Flavobacteriaceae</taxon>
        <taxon>Aequorivita</taxon>
    </lineage>
</organism>
<sequence>RAAPPHPLTASGSRRSRSGVACGLPRRAASGRSSQRLPRAGRLRAARSADGADRDVPSLRPDRWPEQRALLNSKHDGCGVTPIVRRVDVDPLVRAHHRARDAVDREDVAIDAAPASNFEEPAGRQLRQATRIGNEGQGAEPGAGERTGVAAAATLPHQVAEQREDAPARTAAGAFRPAEQALRQRLDDHLLHRDPRQVRDDRTRHVGEHG</sequence>
<reference evidence="3" key="1">
    <citation type="submission" date="2014-10" db="EMBL/GenBank/DDBJ databases">
        <title>Genome sequencing of Vitellibacter sp. D-24.</title>
        <authorList>
            <person name="Thevarajoo S."/>
            <person name="Selvaratnam C."/>
            <person name="Goh K.M."/>
            <person name="Chong C.S."/>
        </authorList>
    </citation>
    <scope>NUCLEOTIDE SEQUENCE [LARGE SCALE GENOMIC DNA]</scope>
    <source>
        <strain evidence="3">D-24</strain>
    </source>
</reference>
<feature type="compositionally biased region" description="Basic and acidic residues" evidence="1">
    <location>
        <begin position="50"/>
        <end position="64"/>
    </location>
</feature>
<evidence type="ECO:0000313" key="2">
    <source>
        <dbReference type="EMBL" id="KXN97810.1"/>
    </source>
</evidence>
<name>A0A137RE86_9FLAO</name>
<feature type="non-terminal residue" evidence="2">
    <location>
        <position position="210"/>
    </location>
</feature>
<proteinExistence type="predicted"/>
<reference evidence="2 3" key="2">
    <citation type="journal article" date="2016" name="Int. J. Syst. Evol. Microbiol.">
        <title>Vitellibacter aquimaris sp. nov., a marine bacterium isolated from seawater.</title>
        <authorList>
            <person name="Thevarajoo S."/>
            <person name="Selvaratnam C."/>
            <person name="Goh K.M."/>
            <person name="Hong K.W."/>
            <person name="Chan X.Y."/>
            <person name="Chan K.G."/>
            <person name="Chong C.S."/>
        </authorList>
    </citation>
    <scope>NUCLEOTIDE SEQUENCE [LARGE SCALE GENOMIC DNA]</scope>
    <source>
        <strain evidence="2 3">D-24</strain>
    </source>
</reference>
<dbReference type="AlphaFoldDB" id="A0A137RE86"/>
<keyword evidence="3" id="KW-1185">Reference proteome</keyword>
<evidence type="ECO:0000256" key="1">
    <source>
        <dbReference type="SAM" id="MobiDB-lite"/>
    </source>
</evidence>
<evidence type="ECO:0000313" key="3">
    <source>
        <dbReference type="Proteomes" id="UP000070138"/>
    </source>
</evidence>
<comment type="caution">
    <text evidence="2">The sequence shown here is derived from an EMBL/GenBank/DDBJ whole genome shotgun (WGS) entry which is preliminary data.</text>
</comment>
<protein>
    <submittedName>
        <fullName evidence="2">Uncharacterized protein</fullName>
    </submittedName>
</protein>
<dbReference type="EMBL" id="JRWG01000058">
    <property type="protein sequence ID" value="KXN97810.1"/>
    <property type="molecule type" value="Genomic_DNA"/>
</dbReference>